<feature type="domain" description="F-box" evidence="1">
    <location>
        <begin position="103"/>
        <end position="149"/>
    </location>
</feature>
<protein>
    <recommendedName>
        <fullName evidence="1">F-box domain-containing protein</fullName>
    </recommendedName>
</protein>
<evidence type="ECO:0000313" key="2">
    <source>
        <dbReference type="EMBL" id="OAE28917.1"/>
    </source>
</evidence>
<dbReference type="PANTHER" id="PTHR31672">
    <property type="entry name" value="BNACNNG10540D PROTEIN"/>
    <property type="match status" value="1"/>
</dbReference>
<dbReference type="InterPro" id="IPR036047">
    <property type="entry name" value="F-box-like_dom_sf"/>
</dbReference>
<dbReference type="Gene3D" id="1.20.1280.50">
    <property type="match status" value="2"/>
</dbReference>
<proteinExistence type="predicted"/>
<organism evidence="2 3">
    <name type="scientific">Marchantia polymorpha subsp. ruderalis</name>
    <dbReference type="NCBI Taxonomy" id="1480154"/>
    <lineage>
        <taxon>Eukaryota</taxon>
        <taxon>Viridiplantae</taxon>
        <taxon>Streptophyta</taxon>
        <taxon>Embryophyta</taxon>
        <taxon>Marchantiophyta</taxon>
        <taxon>Marchantiopsida</taxon>
        <taxon>Marchantiidae</taxon>
        <taxon>Marchantiales</taxon>
        <taxon>Marchantiaceae</taxon>
        <taxon>Marchantia</taxon>
    </lineage>
</organism>
<evidence type="ECO:0000313" key="3">
    <source>
        <dbReference type="Proteomes" id="UP000077202"/>
    </source>
</evidence>
<sequence length="535" mass="61192">MDALSYLQSIHPKEDWRIVLLAGSRMGRHFRVLGGGEGWKKKQRVDVQMVVKEEKNLVLDWKAVPRIVMDNIISRLPVMELLHGRLVCKRWKAVIDGSPDEVGFSLDDIPDGLIENILARFTVLELLQLRLVCKRWKGLIDAPIFWEQCERESISEPCFLVIWSRGGKQSLHAHFPLSDKWRRLPPSVVYPQKRIDAAGSSTRGRRGHAACTTIDPASDSLQGLWCIQTMRTLHEGTRRDGTTITLHNPISGWLTRLPGYCDPRLKASPPCNAVIVMMQRDGRSFKALSAGIHSEGCRGTDFKDCVATRLYDSESQTWTEAANLPFSHLRFRYDYARQVAHVDCGTHVYFVVHKRNEMILLNFVLQSKTWHTVPGLMPAQDHADQYDFITISKSNTSLVLAFRTQDQRCFSKPYGLFPSIFCWNQMQSSEDQVWQEVQWSNPPATRIPVNFRHLFYVFKWFAKGDFIFFRCAELWGAGALVLDLRNVSWKVTSFDPVTNPNPRCASTDTVALELRLSSLVGHRRDLPSTSRSCFI</sequence>
<dbReference type="Proteomes" id="UP000077202">
    <property type="component" value="Unassembled WGS sequence"/>
</dbReference>
<reference evidence="2" key="1">
    <citation type="submission" date="2016-03" db="EMBL/GenBank/DDBJ databases">
        <title>Mechanisms controlling the formation of the plant cell surface in tip-growing cells are functionally conserved among land plants.</title>
        <authorList>
            <person name="Honkanen S."/>
            <person name="Jones V.A."/>
            <person name="Morieri G."/>
            <person name="Champion C."/>
            <person name="Hetherington A.J."/>
            <person name="Kelly S."/>
            <person name="Saint-Marcoux D."/>
            <person name="Proust H."/>
            <person name="Prescott H."/>
            <person name="Dolan L."/>
        </authorList>
    </citation>
    <scope>NUCLEOTIDE SEQUENCE [LARGE SCALE GENOMIC DNA]</scope>
    <source>
        <tissue evidence="2">Whole gametophyte</tissue>
    </source>
</reference>
<dbReference type="Pfam" id="PF00646">
    <property type="entry name" value="F-box"/>
    <property type="match status" value="2"/>
</dbReference>
<dbReference type="EMBL" id="LVLJ01001578">
    <property type="protein sequence ID" value="OAE28917.1"/>
    <property type="molecule type" value="Genomic_DNA"/>
</dbReference>
<dbReference type="PANTHER" id="PTHR31672:SF2">
    <property type="entry name" value="F-BOX DOMAIN-CONTAINING PROTEIN"/>
    <property type="match status" value="1"/>
</dbReference>
<accession>A0A176W780</accession>
<dbReference type="InterPro" id="IPR050796">
    <property type="entry name" value="SCF_F-box_component"/>
</dbReference>
<evidence type="ECO:0000259" key="1">
    <source>
        <dbReference type="PROSITE" id="PS50181"/>
    </source>
</evidence>
<keyword evidence="3" id="KW-1185">Reference proteome</keyword>
<dbReference type="InterPro" id="IPR001810">
    <property type="entry name" value="F-box_dom"/>
</dbReference>
<dbReference type="AlphaFoldDB" id="A0A176W780"/>
<dbReference type="SUPFAM" id="SSF81383">
    <property type="entry name" value="F-box domain"/>
    <property type="match status" value="2"/>
</dbReference>
<comment type="caution">
    <text evidence="2">The sequence shown here is derived from an EMBL/GenBank/DDBJ whole genome shotgun (WGS) entry which is preliminary data.</text>
</comment>
<dbReference type="SMART" id="SM00256">
    <property type="entry name" value="FBOX"/>
    <property type="match status" value="2"/>
</dbReference>
<gene>
    <name evidence="2" type="ORF">AXG93_1092s1000</name>
</gene>
<name>A0A176W780_MARPO</name>
<feature type="domain" description="F-box" evidence="1">
    <location>
        <begin position="58"/>
        <end position="106"/>
    </location>
</feature>
<dbReference type="PROSITE" id="PS50181">
    <property type="entry name" value="FBOX"/>
    <property type="match status" value="2"/>
</dbReference>